<evidence type="ECO:0000313" key="13">
    <source>
        <dbReference type="Proteomes" id="UP000051790"/>
    </source>
</evidence>
<dbReference type="InterPro" id="IPR045864">
    <property type="entry name" value="aa-tRNA-synth_II/BPL/LPL"/>
</dbReference>
<evidence type="ECO:0000256" key="8">
    <source>
        <dbReference type="ARBA" id="ARBA00025246"/>
    </source>
</evidence>
<comment type="pathway">
    <text evidence="2 9">Amino-acid biosynthesis; L-histidine biosynthesis; L-histidine from 5-phospho-alpha-D-ribose 1-diphosphate: step 1/9.</text>
</comment>
<dbReference type="Proteomes" id="UP000051790">
    <property type="component" value="Unassembled WGS sequence"/>
</dbReference>
<name>A0A0R1QLR9_9LACO</name>
<dbReference type="AlphaFoldDB" id="A0A0R1QLR9"/>
<dbReference type="GO" id="GO:0005737">
    <property type="term" value="C:cytoplasm"/>
    <property type="evidence" value="ECO:0007669"/>
    <property type="project" value="UniProtKB-SubCell"/>
</dbReference>
<organism evidence="12 13">
    <name type="scientific">Lacticaseibacillus manihotivorans DSM 13343 = JCM 12514</name>
    <dbReference type="NCBI Taxonomy" id="1423769"/>
    <lineage>
        <taxon>Bacteria</taxon>
        <taxon>Bacillati</taxon>
        <taxon>Bacillota</taxon>
        <taxon>Bacilli</taxon>
        <taxon>Lactobacillales</taxon>
        <taxon>Lactobacillaceae</taxon>
        <taxon>Lacticaseibacillus</taxon>
    </lineage>
</organism>
<comment type="caution">
    <text evidence="12">The sequence shown here is derived from an EMBL/GenBank/DDBJ whole genome shotgun (WGS) entry which is preliminary data.</text>
</comment>
<dbReference type="InterPro" id="IPR041715">
    <property type="entry name" value="HisRS-like_core"/>
</dbReference>
<evidence type="ECO:0000256" key="3">
    <source>
        <dbReference type="ARBA" id="ARBA00005539"/>
    </source>
</evidence>
<dbReference type="HAMAP" id="MF_00125">
    <property type="entry name" value="HisZ"/>
    <property type="match status" value="1"/>
</dbReference>
<evidence type="ECO:0000256" key="9">
    <source>
        <dbReference type="HAMAP-Rule" id="MF_00125"/>
    </source>
</evidence>
<dbReference type="CDD" id="cd00773">
    <property type="entry name" value="HisRS-like_core"/>
    <property type="match status" value="1"/>
</dbReference>
<dbReference type="UniPathway" id="UPA00031">
    <property type="reaction ID" value="UER00006"/>
</dbReference>
<keyword evidence="6 9" id="KW-0028">Amino-acid biosynthesis</keyword>
<feature type="domain" description="Class II Histidinyl-tRNA synthetase (HisRS)-like catalytic core" evidence="11">
    <location>
        <begin position="20"/>
        <end position="313"/>
    </location>
</feature>
<feature type="binding site" evidence="10">
    <location>
        <position position="108"/>
    </location>
    <ligand>
        <name>L-histidine</name>
        <dbReference type="ChEBI" id="CHEBI:57595"/>
    </ligand>
</feature>
<keyword evidence="7 9" id="KW-0368">Histidine biosynthesis</keyword>
<sequence>MNHMSKRNLPIGTRDEFGPLALKKVQLTNTLQQRFIKAGFDPIKTPVLEYRAVFDAMAPTLESAYQFLEESGEPLVLRPDLTLPVARVMSTTGITPPTKWCYVGDVFRIKKRHSGGYNQITQAGVEIIGYPGSKAEAECLLLAAGLCDDLGINNVTLELSDASFVDTVLEQLPEVARDSLKQALFAKNLTKYAEQLKRLPQSPLNDFLAQWPWLFGDADEVLAKIPPVPALQQAVANLKQTVDFLKANAPQLQLTVDLSSPTPQPYYTGLVFRAYAKQSADYLFSGGRYDRLLSSFQQTLQPAVGFSFDVDALSLALPDTKQPQPTLIYFNDSQWQQAQALVQQTPNATLCLDDNLRQAQSQADSLGAKLIDLTQEVTQ</sequence>
<gene>
    <name evidence="9" type="primary">hisZ</name>
    <name evidence="12" type="ORF">FD01_GL001791</name>
</gene>
<accession>A0A0R1QLR9</accession>
<dbReference type="PANTHER" id="PTHR43707">
    <property type="entry name" value="HISTIDYL-TRNA SYNTHETASE"/>
    <property type="match status" value="1"/>
</dbReference>
<dbReference type="GO" id="GO:0006427">
    <property type="term" value="P:histidyl-tRNA aminoacylation"/>
    <property type="evidence" value="ECO:0007669"/>
    <property type="project" value="TreeGrafter"/>
</dbReference>
<evidence type="ECO:0000256" key="4">
    <source>
        <dbReference type="ARBA" id="ARBA00020397"/>
    </source>
</evidence>
<feature type="binding site" evidence="10">
    <location>
        <position position="126"/>
    </location>
    <ligand>
        <name>L-histidine</name>
        <dbReference type="ChEBI" id="CHEBI:57595"/>
    </ligand>
</feature>
<feature type="binding site" evidence="10">
    <location>
        <begin position="266"/>
        <end position="267"/>
    </location>
    <ligand>
        <name>L-histidine</name>
        <dbReference type="ChEBI" id="CHEBI:57595"/>
    </ligand>
</feature>
<dbReference type="InterPro" id="IPR004517">
    <property type="entry name" value="HisZ"/>
</dbReference>
<dbReference type="PATRIC" id="fig|1423769.4.peg.1915"/>
<reference evidence="12 13" key="1">
    <citation type="journal article" date="2015" name="Genome Announc.">
        <title>Expanding the biotechnology potential of lactobacilli through comparative genomics of 213 strains and associated genera.</title>
        <authorList>
            <person name="Sun Z."/>
            <person name="Harris H.M."/>
            <person name="McCann A."/>
            <person name="Guo C."/>
            <person name="Argimon S."/>
            <person name="Zhang W."/>
            <person name="Yang X."/>
            <person name="Jeffery I.B."/>
            <person name="Cooney J.C."/>
            <person name="Kagawa T.F."/>
            <person name="Liu W."/>
            <person name="Song Y."/>
            <person name="Salvetti E."/>
            <person name="Wrobel A."/>
            <person name="Rasinkangas P."/>
            <person name="Parkhill J."/>
            <person name="Rea M.C."/>
            <person name="O'Sullivan O."/>
            <person name="Ritari J."/>
            <person name="Douillard F.P."/>
            <person name="Paul Ross R."/>
            <person name="Yang R."/>
            <person name="Briner A.E."/>
            <person name="Felis G.E."/>
            <person name="de Vos W.M."/>
            <person name="Barrangou R."/>
            <person name="Klaenhammer T.R."/>
            <person name="Caufield P.W."/>
            <person name="Cui Y."/>
            <person name="Zhang H."/>
            <person name="O'Toole P.W."/>
        </authorList>
    </citation>
    <scope>NUCLEOTIDE SEQUENCE [LARGE SCALE GENOMIC DNA]</scope>
    <source>
        <strain evidence="12 13">DSM 13343</strain>
    </source>
</reference>
<protein>
    <recommendedName>
        <fullName evidence="4 9">ATP phosphoribosyltransferase regulatory subunit</fullName>
    </recommendedName>
</protein>
<comment type="subcellular location">
    <subcellularLocation>
        <location evidence="1 9">Cytoplasm</location>
    </subcellularLocation>
</comment>
<evidence type="ECO:0000256" key="7">
    <source>
        <dbReference type="ARBA" id="ARBA00023102"/>
    </source>
</evidence>
<comment type="miscellaneous">
    <text evidence="9">This function is generally fulfilled by the C-terminal part of HisG, which is missing in some bacteria such as this one.</text>
</comment>
<feature type="binding site" evidence="10">
    <location>
        <begin position="80"/>
        <end position="82"/>
    </location>
    <ligand>
        <name>L-histidine</name>
        <dbReference type="ChEBI" id="CHEBI:57595"/>
    </ligand>
</feature>
<evidence type="ECO:0000256" key="6">
    <source>
        <dbReference type="ARBA" id="ARBA00022605"/>
    </source>
</evidence>
<comment type="similarity">
    <text evidence="3 9">Belongs to the class-II aminoacyl-tRNA synthetase family. HisZ subfamily.</text>
</comment>
<evidence type="ECO:0000313" key="12">
    <source>
        <dbReference type="EMBL" id="KRL43077.1"/>
    </source>
</evidence>
<dbReference type="GO" id="GO:0000105">
    <property type="term" value="P:L-histidine biosynthetic process"/>
    <property type="evidence" value="ECO:0007669"/>
    <property type="project" value="UniProtKB-UniRule"/>
</dbReference>
<evidence type="ECO:0000256" key="10">
    <source>
        <dbReference type="PIRSR" id="PIRSR001549-1"/>
    </source>
</evidence>
<dbReference type="InterPro" id="IPR004516">
    <property type="entry name" value="HisRS/HisZ"/>
</dbReference>
<dbReference type="PANTHER" id="PTHR43707:SF6">
    <property type="entry name" value="ATP PHOSPHORIBOSYLTRANSFERASE REGULATORY SUBUNIT"/>
    <property type="match status" value="1"/>
</dbReference>
<evidence type="ECO:0000256" key="2">
    <source>
        <dbReference type="ARBA" id="ARBA00004667"/>
    </source>
</evidence>
<evidence type="ECO:0000256" key="5">
    <source>
        <dbReference type="ARBA" id="ARBA00022490"/>
    </source>
</evidence>
<proteinExistence type="inferred from homology"/>
<dbReference type="SUPFAM" id="SSF55681">
    <property type="entry name" value="Class II aaRS and biotin synthetases"/>
    <property type="match status" value="1"/>
</dbReference>
<dbReference type="GO" id="GO:0004821">
    <property type="term" value="F:histidine-tRNA ligase activity"/>
    <property type="evidence" value="ECO:0007669"/>
    <property type="project" value="TreeGrafter"/>
</dbReference>
<evidence type="ECO:0000259" key="11">
    <source>
        <dbReference type="Pfam" id="PF13393"/>
    </source>
</evidence>
<comment type="function">
    <text evidence="8 9">Required for the first step of histidine biosynthesis. May allow the feedback regulation of ATP phosphoribosyltransferase activity by histidine.</text>
</comment>
<dbReference type="Pfam" id="PF13393">
    <property type="entry name" value="tRNA-synt_His"/>
    <property type="match status" value="1"/>
</dbReference>
<keyword evidence="5 9" id="KW-0963">Cytoplasm</keyword>
<keyword evidence="13" id="KW-1185">Reference proteome</keyword>
<dbReference type="PIRSF" id="PIRSF001549">
    <property type="entry name" value="His-tRNA_synth"/>
    <property type="match status" value="1"/>
</dbReference>
<evidence type="ECO:0000256" key="1">
    <source>
        <dbReference type="ARBA" id="ARBA00004496"/>
    </source>
</evidence>
<keyword evidence="12" id="KW-0436">Ligase</keyword>
<dbReference type="GO" id="GO:0140096">
    <property type="term" value="F:catalytic activity, acting on a protein"/>
    <property type="evidence" value="ECO:0007669"/>
    <property type="project" value="UniProtKB-ARBA"/>
</dbReference>
<dbReference type="GO" id="GO:0016740">
    <property type="term" value="F:transferase activity"/>
    <property type="evidence" value="ECO:0007669"/>
    <property type="project" value="UniProtKB-ARBA"/>
</dbReference>
<dbReference type="Gene3D" id="3.30.930.10">
    <property type="entry name" value="Bira Bifunctional Protein, Domain 2"/>
    <property type="match status" value="1"/>
</dbReference>
<comment type="subunit">
    <text evidence="9">Heteromultimer composed of HisG and HisZ subunits.</text>
</comment>
<dbReference type="EMBL" id="AZEU01000210">
    <property type="protein sequence ID" value="KRL43077.1"/>
    <property type="molecule type" value="Genomic_DNA"/>
</dbReference>
<feature type="binding site" evidence="10">
    <location>
        <position position="122"/>
    </location>
    <ligand>
        <name>L-histidine</name>
        <dbReference type="ChEBI" id="CHEBI:57595"/>
    </ligand>
</feature>